<evidence type="ECO:0000313" key="2">
    <source>
        <dbReference type="Proteomes" id="UP000001542"/>
    </source>
</evidence>
<dbReference type="InParanoid" id="A2D7G6"/>
<sequence length="124" mass="14456">MSELNDLVAARIQKWREKNDDKPIIVFDLKQTVVPNVDKSEFNIQFQPSNKVHSLKRYKKQSHFQKVILEITKQNDFSRVIGNKIEVEVFYQAPSGSEYEALCSNTLKKYGDLIRISKDVQIPK</sequence>
<dbReference type="KEGG" id="tva:4720649"/>
<protein>
    <submittedName>
        <fullName evidence="1">Uncharacterized protein</fullName>
    </submittedName>
</protein>
<dbReference type="VEuPathDB" id="TrichDB:TVAG_120200"/>
<dbReference type="Proteomes" id="UP000001542">
    <property type="component" value="Unassembled WGS sequence"/>
</dbReference>
<evidence type="ECO:0000313" key="1">
    <source>
        <dbReference type="EMBL" id="EAY23683.1"/>
    </source>
</evidence>
<dbReference type="VEuPathDB" id="TrichDB:TVAGG3_0993110"/>
<organism evidence="1 2">
    <name type="scientific">Trichomonas vaginalis (strain ATCC PRA-98 / G3)</name>
    <dbReference type="NCBI Taxonomy" id="412133"/>
    <lineage>
        <taxon>Eukaryota</taxon>
        <taxon>Metamonada</taxon>
        <taxon>Parabasalia</taxon>
        <taxon>Trichomonadida</taxon>
        <taxon>Trichomonadidae</taxon>
        <taxon>Trichomonas</taxon>
    </lineage>
</organism>
<name>A2D7G6_TRIV3</name>
<reference evidence="1" key="1">
    <citation type="submission" date="2006-10" db="EMBL/GenBank/DDBJ databases">
        <authorList>
            <person name="Amadeo P."/>
            <person name="Zhao Q."/>
            <person name="Wortman J."/>
            <person name="Fraser-Liggett C."/>
            <person name="Carlton J."/>
        </authorList>
    </citation>
    <scope>NUCLEOTIDE SEQUENCE</scope>
    <source>
        <strain evidence="1">G3</strain>
    </source>
</reference>
<dbReference type="EMBL" id="DS113177">
    <property type="protein sequence ID" value="EAY23683.1"/>
    <property type="molecule type" value="Genomic_DNA"/>
</dbReference>
<accession>A2D7G6</accession>
<keyword evidence="2" id="KW-1185">Reference proteome</keyword>
<reference evidence="1" key="2">
    <citation type="journal article" date="2007" name="Science">
        <title>Draft genome sequence of the sexually transmitted pathogen Trichomonas vaginalis.</title>
        <authorList>
            <person name="Carlton J.M."/>
            <person name="Hirt R.P."/>
            <person name="Silva J.C."/>
            <person name="Delcher A.L."/>
            <person name="Schatz M."/>
            <person name="Zhao Q."/>
            <person name="Wortman J.R."/>
            <person name="Bidwell S.L."/>
            <person name="Alsmark U.C.M."/>
            <person name="Besteiro S."/>
            <person name="Sicheritz-Ponten T."/>
            <person name="Noel C.J."/>
            <person name="Dacks J.B."/>
            <person name="Foster P.G."/>
            <person name="Simillion C."/>
            <person name="Van de Peer Y."/>
            <person name="Miranda-Saavedra D."/>
            <person name="Barton G.J."/>
            <person name="Westrop G.D."/>
            <person name="Mueller S."/>
            <person name="Dessi D."/>
            <person name="Fiori P.L."/>
            <person name="Ren Q."/>
            <person name="Paulsen I."/>
            <person name="Zhang H."/>
            <person name="Bastida-Corcuera F.D."/>
            <person name="Simoes-Barbosa A."/>
            <person name="Brown M.T."/>
            <person name="Hayes R.D."/>
            <person name="Mukherjee M."/>
            <person name="Okumura C.Y."/>
            <person name="Schneider R."/>
            <person name="Smith A.J."/>
            <person name="Vanacova S."/>
            <person name="Villalvazo M."/>
            <person name="Haas B.J."/>
            <person name="Pertea M."/>
            <person name="Feldblyum T.V."/>
            <person name="Utterback T.R."/>
            <person name="Shu C.L."/>
            <person name="Osoegawa K."/>
            <person name="de Jong P.J."/>
            <person name="Hrdy I."/>
            <person name="Horvathova L."/>
            <person name="Zubacova Z."/>
            <person name="Dolezal P."/>
            <person name="Malik S.B."/>
            <person name="Logsdon J.M. Jr."/>
            <person name="Henze K."/>
            <person name="Gupta A."/>
            <person name="Wang C.C."/>
            <person name="Dunne R.L."/>
            <person name="Upcroft J.A."/>
            <person name="Upcroft P."/>
            <person name="White O."/>
            <person name="Salzberg S.L."/>
            <person name="Tang P."/>
            <person name="Chiu C.-H."/>
            <person name="Lee Y.-S."/>
            <person name="Embley T.M."/>
            <person name="Coombs G.H."/>
            <person name="Mottram J.C."/>
            <person name="Tachezy J."/>
            <person name="Fraser-Liggett C.M."/>
            <person name="Johnson P.J."/>
        </authorList>
    </citation>
    <scope>NUCLEOTIDE SEQUENCE [LARGE SCALE GENOMIC DNA]</scope>
    <source>
        <strain evidence="1">G3</strain>
    </source>
</reference>
<proteinExistence type="predicted"/>
<dbReference type="AlphaFoldDB" id="A2D7G6"/>
<gene>
    <name evidence="1" type="ORF">TVAG_120200</name>
</gene>
<dbReference type="RefSeq" id="XP_001276931.1">
    <property type="nucleotide sequence ID" value="XM_001276930.1"/>
</dbReference>